<evidence type="ECO:0000256" key="1">
    <source>
        <dbReference type="SAM" id="MobiDB-lite"/>
    </source>
</evidence>
<accession>A0A9D4UZZ5</accession>
<dbReference type="AlphaFoldDB" id="A0A9D4UZZ5"/>
<feature type="non-terminal residue" evidence="2">
    <location>
        <position position="178"/>
    </location>
</feature>
<gene>
    <name evidence="2" type="ORF">GOP47_0009021</name>
</gene>
<dbReference type="EMBL" id="JABFUD020000008">
    <property type="protein sequence ID" value="KAI5076956.1"/>
    <property type="molecule type" value="Genomic_DNA"/>
</dbReference>
<comment type="caution">
    <text evidence="2">The sequence shown here is derived from an EMBL/GenBank/DDBJ whole genome shotgun (WGS) entry which is preliminary data.</text>
</comment>
<protein>
    <submittedName>
        <fullName evidence="2">Uncharacterized protein</fullName>
    </submittedName>
</protein>
<dbReference type="Proteomes" id="UP000886520">
    <property type="component" value="Chromosome 8"/>
</dbReference>
<reference evidence="2" key="1">
    <citation type="submission" date="2021-01" db="EMBL/GenBank/DDBJ databases">
        <title>Adiantum capillus-veneris genome.</title>
        <authorList>
            <person name="Fang Y."/>
            <person name="Liao Q."/>
        </authorList>
    </citation>
    <scope>NUCLEOTIDE SEQUENCE</scope>
    <source>
        <strain evidence="2">H3</strain>
        <tissue evidence="2">Leaf</tissue>
    </source>
</reference>
<proteinExistence type="predicted"/>
<evidence type="ECO:0000313" key="3">
    <source>
        <dbReference type="Proteomes" id="UP000886520"/>
    </source>
</evidence>
<sequence length="178" mass="19381">MLEVVGSKGGGGEVKEGMSRFPPVVGDGRLDSSLSSQLLQQRGGRHRNGHGILHLTVDENVGRLLGRRAGIKEDRHAVIVLIVGRGDELVVGKETGRPQRPFLGRPDCMQQGGVAFLRLEKKQRRPSHWRFHVFPFSFPPSLSLSPAVHASICLLAPVDVTLQSVSLEHATTVSFAIK</sequence>
<name>A0A9D4UZZ5_ADICA</name>
<feature type="region of interest" description="Disordered" evidence="1">
    <location>
        <begin position="1"/>
        <end position="21"/>
    </location>
</feature>
<organism evidence="2 3">
    <name type="scientific">Adiantum capillus-veneris</name>
    <name type="common">Maidenhair fern</name>
    <dbReference type="NCBI Taxonomy" id="13818"/>
    <lineage>
        <taxon>Eukaryota</taxon>
        <taxon>Viridiplantae</taxon>
        <taxon>Streptophyta</taxon>
        <taxon>Embryophyta</taxon>
        <taxon>Tracheophyta</taxon>
        <taxon>Polypodiopsida</taxon>
        <taxon>Polypodiidae</taxon>
        <taxon>Polypodiales</taxon>
        <taxon>Pteridineae</taxon>
        <taxon>Pteridaceae</taxon>
        <taxon>Vittarioideae</taxon>
        <taxon>Adiantum</taxon>
    </lineage>
</organism>
<keyword evidence="3" id="KW-1185">Reference proteome</keyword>
<evidence type="ECO:0000313" key="2">
    <source>
        <dbReference type="EMBL" id="KAI5076956.1"/>
    </source>
</evidence>